<comment type="subunit">
    <text evidence="1">Component of the mitochondrial contact site and cristae organizing system (MICOS) complex.</text>
</comment>
<keyword evidence="1" id="KW-0999">Mitochondrion inner membrane</keyword>
<reference evidence="2 3" key="1">
    <citation type="journal article" date="2014" name="PLoS Genet.">
        <title>Analysis of the Phlebiopsis gigantea genome, transcriptome and secretome provides insight into its pioneer colonization strategies of wood.</title>
        <authorList>
            <person name="Hori C."/>
            <person name="Ishida T."/>
            <person name="Igarashi K."/>
            <person name="Samejima M."/>
            <person name="Suzuki H."/>
            <person name="Master E."/>
            <person name="Ferreira P."/>
            <person name="Ruiz-Duenas F.J."/>
            <person name="Held B."/>
            <person name="Canessa P."/>
            <person name="Larrondo L.F."/>
            <person name="Schmoll M."/>
            <person name="Druzhinina I.S."/>
            <person name="Kubicek C.P."/>
            <person name="Gaskell J.A."/>
            <person name="Kersten P."/>
            <person name="St John F."/>
            <person name="Glasner J."/>
            <person name="Sabat G."/>
            <person name="Splinter BonDurant S."/>
            <person name="Syed K."/>
            <person name="Yadav J."/>
            <person name="Mgbeahuruike A.C."/>
            <person name="Kovalchuk A."/>
            <person name="Asiegbu F.O."/>
            <person name="Lackner G."/>
            <person name="Hoffmeister D."/>
            <person name="Rencoret J."/>
            <person name="Gutierrez A."/>
            <person name="Sun H."/>
            <person name="Lindquist E."/>
            <person name="Barry K."/>
            <person name="Riley R."/>
            <person name="Grigoriev I.V."/>
            <person name="Henrissat B."/>
            <person name="Kues U."/>
            <person name="Berka R.M."/>
            <person name="Martinez A.T."/>
            <person name="Covert S.F."/>
            <person name="Blanchette R.A."/>
            <person name="Cullen D."/>
        </authorList>
    </citation>
    <scope>NUCLEOTIDE SEQUENCE [LARGE SCALE GENOMIC DNA]</scope>
    <source>
        <strain evidence="2 3">11061_1 CR5-6</strain>
    </source>
</reference>
<dbReference type="GO" id="GO:0061617">
    <property type="term" value="C:MICOS complex"/>
    <property type="evidence" value="ECO:0007669"/>
    <property type="project" value="UniProtKB-UniRule"/>
</dbReference>
<evidence type="ECO:0000313" key="3">
    <source>
        <dbReference type="Proteomes" id="UP000053257"/>
    </source>
</evidence>
<dbReference type="GO" id="GO:0042407">
    <property type="term" value="P:cristae formation"/>
    <property type="evidence" value="ECO:0007669"/>
    <property type="project" value="InterPro"/>
</dbReference>
<proteinExistence type="predicted"/>
<keyword evidence="1" id="KW-0496">Mitochondrion</keyword>
<dbReference type="InterPro" id="IPR019166">
    <property type="entry name" value="MIC26/MIC27"/>
</dbReference>
<evidence type="ECO:0000313" key="2">
    <source>
        <dbReference type="EMBL" id="KIP02678.1"/>
    </source>
</evidence>
<dbReference type="OrthoDB" id="2399148at2759"/>
<comment type="subcellular location">
    <subcellularLocation>
        <location evidence="1">Mitochondrion inner membrane</location>
    </subcellularLocation>
</comment>
<dbReference type="STRING" id="745531.A0A0C3PC73"/>
<accession>A0A0C3PC73</accession>
<comment type="function">
    <text evidence="1">Component of the MICOS complex, a large protein complex of the mitochondrial inner membrane that plays crucial roles in the maintenance of crista junctions, inner membrane architecture, and formation of contact sites to the outer membrane.</text>
</comment>
<gene>
    <name evidence="2" type="ORF">PHLGIDRAFT_26481</name>
</gene>
<name>A0A0C3PC73_PHLG1</name>
<dbReference type="InterPro" id="IPR033181">
    <property type="entry name" value="Mic26_fungi"/>
</dbReference>
<dbReference type="HOGENOM" id="CLU_072130_0_0_1"/>
<dbReference type="EMBL" id="KN840660">
    <property type="protein sequence ID" value="KIP02678.1"/>
    <property type="molecule type" value="Genomic_DNA"/>
</dbReference>
<dbReference type="AlphaFoldDB" id="A0A0C3PC73"/>
<evidence type="ECO:0000256" key="1">
    <source>
        <dbReference type="RuleBase" id="RU363021"/>
    </source>
</evidence>
<dbReference type="GO" id="GO:0044284">
    <property type="term" value="C:mitochondrial crista junction"/>
    <property type="evidence" value="ECO:0007669"/>
    <property type="project" value="TreeGrafter"/>
</dbReference>
<keyword evidence="1" id="KW-0472">Membrane</keyword>
<protein>
    <recommendedName>
        <fullName evidence="1">MICOS complex subunit</fullName>
    </recommendedName>
</protein>
<organism evidence="2 3">
    <name type="scientific">Phlebiopsis gigantea (strain 11061_1 CR5-6)</name>
    <name type="common">White-rot fungus</name>
    <name type="synonym">Peniophora gigantea</name>
    <dbReference type="NCBI Taxonomy" id="745531"/>
    <lineage>
        <taxon>Eukaryota</taxon>
        <taxon>Fungi</taxon>
        <taxon>Dikarya</taxon>
        <taxon>Basidiomycota</taxon>
        <taxon>Agaricomycotina</taxon>
        <taxon>Agaricomycetes</taxon>
        <taxon>Polyporales</taxon>
        <taxon>Phanerochaetaceae</taxon>
        <taxon>Phlebiopsis</taxon>
    </lineage>
</organism>
<dbReference type="Pfam" id="PF09769">
    <property type="entry name" value="ApoO"/>
    <property type="match status" value="1"/>
</dbReference>
<dbReference type="PANTHER" id="PTHR28268">
    <property type="entry name" value="MICOS SUBUNIT MIC26"/>
    <property type="match status" value="1"/>
</dbReference>
<sequence length="295" mass="32134">MELDSGSDSDDDPFKYDNNNHVVVDPSFVPWSLFAAKNRIALLAQSLLSIYPKADADILLQEVPSELEHQISKVRVAVTDSYVDARARVQAVVSRWIGIEQSVEHRFKSLLAPEEQLNPSLLYVGVATLTGSVLARNRNIFLRASLPPTLLVLAFNHFLPRTAANVSAYLGGLEDTYAPGLARVHDTAVAHTAMSWAILQERTHEGRAAVAHGLGRGVDYVQDATGLKIREALGLARQREQAAVAQAESMVEHAVAVVAAKTEEAKAAVSEKLEEVKEAVGEKTAEKKVETKRLV</sequence>
<dbReference type="Proteomes" id="UP000053257">
    <property type="component" value="Unassembled WGS sequence"/>
</dbReference>
<dbReference type="PANTHER" id="PTHR28268:SF1">
    <property type="entry name" value="MICOS SUBUNIT MIC26"/>
    <property type="match status" value="1"/>
</dbReference>
<keyword evidence="3" id="KW-1185">Reference proteome</keyword>